<evidence type="ECO:0000256" key="3">
    <source>
        <dbReference type="ARBA" id="ARBA00022692"/>
    </source>
</evidence>
<protein>
    <recommendedName>
        <fullName evidence="9">Transmembrane protein 35A</fullName>
    </recommendedName>
</protein>
<feature type="transmembrane region" description="Helical" evidence="6">
    <location>
        <begin position="7"/>
        <end position="25"/>
    </location>
</feature>
<gene>
    <name evidence="7" type="ORF">LOD99_16100</name>
</gene>
<dbReference type="GO" id="GO:0016020">
    <property type="term" value="C:membrane"/>
    <property type="evidence" value="ECO:0007669"/>
    <property type="project" value="UniProtKB-SubCell"/>
</dbReference>
<accession>A0AAV7K628</accession>
<evidence type="ECO:0000256" key="1">
    <source>
        <dbReference type="ARBA" id="ARBA00004141"/>
    </source>
</evidence>
<comment type="similarity">
    <text evidence="2">Belongs to the DoxX family.</text>
</comment>
<name>A0AAV7K628_9METZ</name>
<dbReference type="PANTHER" id="PTHR13163">
    <property type="entry name" value="SPINAL CORD EXPRESSION PROTEIN 4"/>
    <property type="match status" value="1"/>
</dbReference>
<comment type="caution">
    <text evidence="7">The sequence shown here is derived from an EMBL/GenBank/DDBJ whole genome shotgun (WGS) entry which is preliminary data.</text>
</comment>
<evidence type="ECO:0008006" key="9">
    <source>
        <dbReference type="Google" id="ProtNLM"/>
    </source>
</evidence>
<dbReference type="AlphaFoldDB" id="A0AAV7K628"/>
<organism evidence="7 8">
    <name type="scientific">Oopsacas minuta</name>
    <dbReference type="NCBI Taxonomy" id="111878"/>
    <lineage>
        <taxon>Eukaryota</taxon>
        <taxon>Metazoa</taxon>
        <taxon>Porifera</taxon>
        <taxon>Hexactinellida</taxon>
        <taxon>Hexasterophora</taxon>
        <taxon>Lyssacinosida</taxon>
        <taxon>Leucopsacidae</taxon>
        <taxon>Oopsacas</taxon>
    </lineage>
</organism>
<evidence type="ECO:0000256" key="2">
    <source>
        <dbReference type="ARBA" id="ARBA00006679"/>
    </source>
</evidence>
<reference evidence="7 8" key="1">
    <citation type="journal article" date="2023" name="BMC Biol.">
        <title>The compact genome of the sponge Oopsacas minuta (Hexactinellida) is lacking key metazoan core genes.</title>
        <authorList>
            <person name="Santini S."/>
            <person name="Schenkelaars Q."/>
            <person name="Jourda C."/>
            <person name="Duchesne M."/>
            <person name="Belahbib H."/>
            <person name="Rocher C."/>
            <person name="Selva M."/>
            <person name="Riesgo A."/>
            <person name="Vervoort M."/>
            <person name="Leys S.P."/>
            <person name="Kodjabachian L."/>
            <person name="Le Bivic A."/>
            <person name="Borchiellini C."/>
            <person name="Claverie J.M."/>
            <person name="Renard E."/>
        </authorList>
    </citation>
    <scope>NUCLEOTIDE SEQUENCE [LARGE SCALE GENOMIC DNA]</scope>
    <source>
        <strain evidence="7">SPO-2</strain>
    </source>
</reference>
<comment type="subcellular location">
    <subcellularLocation>
        <location evidence="1">Membrane</location>
        <topology evidence="1">Multi-pass membrane protein</topology>
    </subcellularLocation>
</comment>
<evidence type="ECO:0000313" key="7">
    <source>
        <dbReference type="EMBL" id="KAI6656797.1"/>
    </source>
</evidence>
<keyword evidence="4 6" id="KW-1133">Transmembrane helix</keyword>
<evidence type="ECO:0000256" key="6">
    <source>
        <dbReference type="SAM" id="Phobius"/>
    </source>
</evidence>
<dbReference type="EMBL" id="JAKMXF010000133">
    <property type="protein sequence ID" value="KAI6656797.1"/>
    <property type="molecule type" value="Genomic_DNA"/>
</dbReference>
<keyword evidence="3 6" id="KW-0812">Transmembrane</keyword>
<feature type="transmembrane region" description="Helical" evidence="6">
    <location>
        <begin position="114"/>
        <end position="134"/>
    </location>
</feature>
<evidence type="ECO:0000313" key="8">
    <source>
        <dbReference type="Proteomes" id="UP001165289"/>
    </source>
</evidence>
<dbReference type="PANTHER" id="PTHR13163:SF2">
    <property type="entry name" value="TRANSMEMBRANE PROTEIN 35B"/>
    <property type="match status" value="1"/>
</dbReference>
<dbReference type="InterPro" id="IPR032808">
    <property type="entry name" value="DoxX"/>
</dbReference>
<feature type="transmembrane region" description="Helical" evidence="6">
    <location>
        <begin position="86"/>
        <end position="102"/>
    </location>
</feature>
<dbReference type="Proteomes" id="UP001165289">
    <property type="component" value="Unassembled WGS sequence"/>
</dbReference>
<keyword evidence="8" id="KW-1185">Reference proteome</keyword>
<keyword evidence="5 6" id="KW-0472">Membrane</keyword>
<evidence type="ECO:0000256" key="5">
    <source>
        <dbReference type="ARBA" id="ARBA00023136"/>
    </source>
</evidence>
<evidence type="ECO:0000256" key="4">
    <source>
        <dbReference type="ARBA" id="ARBA00022989"/>
    </source>
</evidence>
<dbReference type="InterPro" id="IPR040399">
    <property type="entry name" value="TMEM35A/B"/>
</dbReference>
<feature type="transmembrane region" description="Helical" evidence="6">
    <location>
        <begin position="62"/>
        <end position="79"/>
    </location>
</feature>
<dbReference type="Pfam" id="PF13564">
    <property type="entry name" value="DoxX_2"/>
    <property type="match status" value="1"/>
</dbReference>
<proteinExistence type="inferred from homology"/>
<sequence>MRVIINRILTIVIVLIFLLAGYMKLSIRFSYELHVHLQREFHRYVTVAPTCLFGYTPDPDNYRTLVGVSEIVLAILLLVGTRNLRILANHLLLLMMVGAFYTHCSLGDPVSQVVPPMVMTFLISWRYFTIGVFIKPDSVKQD</sequence>